<dbReference type="Ensembl" id="ENSPKIT00000027564.1">
    <property type="protein sequence ID" value="ENSPKIP00000003602.1"/>
    <property type="gene ID" value="ENSPKIG00000021040.1"/>
</dbReference>
<evidence type="ECO:0000313" key="3">
    <source>
        <dbReference type="Proteomes" id="UP000261540"/>
    </source>
</evidence>
<dbReference type="GeneTree" id="ENSGT00940000156346"/>
<dbReference type="GO" id="GO:0005856">
    <property type="term" value="C:cytoskeleton"/>
    <property type="evidence" value="ECO:0007669"/>
    <property type="project" value="TreeGrafter"/>
</dbReference>
<dbReference type="Proteomes" id="UP000261540">
    <property type="component" value="Unplaced"/>
</dbReference>
<dbReference type="PANTHER" id="PTHR23280">
    <property type="entry name" value="4.1 G PROTEIN"/>
    <property type="match status" value="1"/>
</dbReference>
<dbReference type="Gene3D" id="3.10.20.90">
    <property type="entry name" value="Phosphatidylinositol 3-kinase Catalytic Subunit, Chain A, domain 1"/>
    <property type="match status" value="1"/>
</dbReference>
<reference evidence="2" key="1">
    <citation type="submission" date="2025-08" db="UniProtKB">
        <authorList>
            <consortium name="Ensembl"/>
        </authorList>
    </citation>
    <scope>IDENTIFICATION</scope>
</reference>
<dbReference type="Pfam" id="PF09379">
    <property type="entry name" value="FERM_N"/>
    <property type="match status" value="1"/>
</dbReference>
<dbReference type="InterPro" id="IPR000299">
    <property type="entry name" value="FERM_domain"/>
</dbReference>
<dbReference type="PANTHER" id="PTHR23280:SF5">
    <property type="entry name" value="FERM DOMAIN-CONTAINING PROTEIN 5"/>
    <property type="match status" value="1"/>
</dbReference>
<evidence type="ECO:0000259" key="1">
    <source>
        <dbReference type="PROSITE" id="PS50057"/>
    </source>
</evidence>
<protein>
    <recommendedName>
        <fullName evidence="1">FERM domain-containing protein</fullName>
    </recommendedName>
</protein>
<accession>A0A3B3QA95</accession>
<dbReference type="AlphaFoldDB" id="A0A3B3QA95"/>
<dbReference type="STRING" id="1676925.ENSPKIP00000003602"/>
<dbReference type="SUPFAM" id="SSF54236">
    <property type="entry name" value="Ubiquitin-like"/>
    <property type="match status" value="1"/>
</dbReference>
<feature type="domain" description="FERM" evidence="1">
    <location>
        <begin position="17"/>
        <end position="124"/>
    </location>
</feature>
<sequence length="124" mass="14005">MLSRLRSGSIRNLDREYSCTVRLLDDTEYTCTIQRDSKGLYLFELICQHLNLLEKDYFGIRYVDPDKQRVGYGAAISPSHTPLSDPLFPSHVMVLGLGSCSSDNVVLSPWKVRTSGLQLPIQVQ</sequence>
<reference evidence="2" key="2">
    <citation type="submission" date="2025-09" db="UniProtKB">
        <authorList>
            <consortium name="Ensembl"/>
        </authorList>
    </citation>
    <scope>IDENTIFICATION</scope>
</reference>
<proteinExistence type="predicted"/>
<keyword evidence="3" id="KW-1185">Reference proteome</keyword>
<evidence type="ECO:0000313" key="2">
    <source>
        <dbReference type="Ensembl" id="ENSPKIP00000003602.1"/>
    </source>
</evidence>
<dbReference type="InterPro" id="IPR029071">
    <property type="entry name" value="Ubiquitin-like_domsf"/>
</dbReference>
<organism evidence="2 3">
    <name type="scientific">Paramormyrops kingsleyae</name>
    <dbReference type="NCBI Taxonomy" id="1676925"/>
    <lineage>
        <taxon>Eukaryota</taxon>
        <taxon>Metazoa</taxon>
        <taxon>Chordata</taxon>
        <taxon>Craniata</taxon>
        <taxon>Vertebrata</taxon>
        <taxon>Euteleostomi</taxon>
        <taxon>Actinopterygii</taxon>
        <taxon>Neopterygii</taxon>
        <taxon>Teleostei</taxon>
        <taxon>Osteoglossocephala</taxon>
        <taxon>Osteoglossomorpha</taxon>
        <taxon>Osteoglossiformes</taxon>
        <taxon>Mormyridae</taxon>
        <taxon>Paramormyrops</taxon>
    </lineage>
</organism>
<dbReference type="InterPro" id="IPR018979">
    <property type="entry name" value="FERM_N"/>
</dbReference>
<dbReference type="GO" id="GO:0031032">
    <property type="term" value="P:actomyosin structure organization"/>
    <property type="evidence" value="ECO:0007669"/>
    <property type="project" value="TreeGrafter"/>
</dbReference>
<dbReference type="PROSITE" id="PS50057">
    <property type="entry name" value="FERM_3"/>
    <property type="match status" value="1"/>
</dbReference>
<name>A0A3B3QA95_9TELE</name>